<keyword evidence="1" id="KW-0472">Membrane</keyword>
<keyword evidence="1" id="KW-0812">Transmembrane</keyword>
<dbReference type="Proteomes" id="UP000621266">
    <property type="component" value="Unassembled WGS sequence"/>
</dbReference>
<evidence type="ECO:0000256" key="1">
    <source>
        <dbReference type="SAM" id="Phobius"/>
    </source>
</evidence>
<dbReference type="InterPro" id="IPR050739">
    <property type="entry name" value="MFP"/>
</dbReference>
<reference evidence="2 3" key="1">
    <citation type="submission" date="2019-10" db="EMBL/GenBank/DDBJ databases">
        <title>Streptomyces tenebrisbrunneis sp.nov., an endogenous actinomycete isolated from of Lycium ruthenicum.</title>
        <authorList>
            <person name="Ma L."/>
        </authorList>
    </citation>
    <scope>NUCLEOTIDE SEQUENCE [LARGE SCALE GENOMIC DNA]</scope>
    <source>
        <strain evidence="2 3">TRM 66187</strain>
    </source>
</reference>
<dbReference type="PANTHER" id="PTHR30386">
    <property type="entry name" value="MEMBRANE FUSION SUBUNIT OF EMRAB-TOLC MULTIDRUG EFFLUX PUMP"/>
    <property type="match status" value="1"/>
</dbReference>
<dbReference type="EMBL" id="WHPN01000131">
    <property type="protein sequence ID" value="KAF4410086.1"/>
    <property type="molecule type" value="Genomic_DNA"/>
</dbReference>
<protein>
    <submittedName>
        <fullName evidence="2">HlyD family efflux transporter periplasmic adaptor subunit</fullName>
    </submittedName>
</protein>
<comment type="caution">
    <text evidence="2">The sequence shown here is derived from an EMBL/GenBank/DDBJ whole genome shotgun (WGS) entry which is preliminary data.</text>
</comment>
<keyword evidence="1" id="KW-1133">Transmembrane helix</keyword>
<accession>A0ABQ7FMB3</accession>
<feature type="transmembrane region" description="Helical" evidence="1">
    <location>
        <begin position="29"/>
        <end position="47"/>
    </location>
</feature>
<organism evidence="2 3">
    <name type="scientific">Streptomyces lycii</name>
    <dbReference type="NCBI Taxonomy" id="2654337"/>
    <lineage>
        <taxon>Bacteria</taxon>
        <taxon>Bacillati</taxon>
        <taxon>Actinomycetota</taxon>
        <taxon>Actinomycetes</taxon>
        <taxon>Kitasatosporales</taxon>
        <taxon>Streptomycetaceae</taxon>
        <taxon>Streptomyces</taxon>
    </lineage>
</organism>
<dbReference type="PANTHER" id="PTHR30386:SF28">
    <property type="entry name" value="EXPORTED PROTEIN"/>
    <property type="match status" value="1"/>
</dbReference>
<evidence type="ECO:0000313" key="2">
    <source>
        <dbReference type="EMBL" id="KAF4410086.1"/>
    </source>
</evidence>
<dbReference type="Gene3D" id="2.40.50.100">
    <property type="match status" value="1"/>
</dbReference>
<proteinExistence type="predicted"/>
<sequence>MQFRQKALSKLQSPEELDLPVRFARPRGWLVLAVTLCAMAGATFWAVTGTVVSKVTAPGILTHAEGSYILQSPVSGQVTAILAREGESVPKDAPLLNVRTGDGQTRAVRAVAAGRVTSLVAKIGSVVTTGSDVATVERVGSPGDPLIAMLYVPGSSGASISPGADVDLKVQSAPSQQFGVLLGKVKAVGRAPQTRQQITGFLGDAQLGEQFSEDGKPMAVLVELKRSKDTKSGYAWSQDDGPPFELESTSLVDADIHQSEEHPIDWLLP</sequence>
<dbReference type="InterPro" id="IPR011053">
    <property type="entry name" value="Single_hybrid_motif"/>
</dbReference>
<evidence type="ECO:0000313" key="3">
    <source>
        <dbReference type="Proteomes" id="UP000621266"/>
    </source>
</evidence>
<keyword evidence="3" id="KW-1185">Reference proteome</keyword>
<gene>
    <name evidence="2" type="ORF">GCU69_05775</name>
</gene>
<name>A0ABQ7FMB3_9ACTN</name>
<dbReference type="RefSeq" id="WP_098750329.1">
    <property type="nucleotide sequence ID" value="NZ_WHPN01000131.1"/>
</dbReference>
<dbReference type="SUPFAM" id="SSF51230">
    <property type="entry name" value="Single hybrid motif"/>
    <property type="match status" value="1"/>
</dbReference>